<evidence type="ECO:0000313" key="5">
    <source>
        <dbReference type="EMBL" id="QJD91525.1"/>
    </source>
</evidence>
<evidence type="ECO:0000256" key="3">
    <source>
        <dbReference type="ARBA" id="ARBA00022723"/>
    </source>
</evidence>
<evidence type="ECO:0000256" key="2">
    <source>
        <dbReference type="ARBA" id="ARBA00010211"/>
    </source>
</evidence>
<evidence type="ECO:0000256" key="1">
    <source>
        <dbReference type="ARBA" id="ARBA00001946"/>
    </source>
</evidence>
<dbReference type="PROSITE" id="PS51318">
    <property type="entry name" value="TAT"/>
    <property type="match status" value="1"/>
</dbReference>
<feature type="domain" description="Fumarylacetoacetase-like C-terminal" evidence="4">
    <location>
        <begin position="140"/>
        <end position="353"/>
    </location>
</feature>
<dbReference type="Pfam" id="PF01557">
    <property type="entry name" value="FAA_hydrolase"/>
    <property type="match status" value="1"/>
</dbReference>
<dbReference type="InterPro" id="IPR036663">
    <property type="entry name" value="Fumarylacetoacetase_C_sf"/>
</dbReference>
<dbReference type="EMBL" id="CP051684">
    <property type="protein sequence ID" value="QJD91525.1"/>
    <property type="molecule type" value="Genomic_DNA"/>
</dbReference>
<keyword evidence="3" id="KW-0479">Metal-binding</keyword>
<comment type="cofactor">
    <cofactor evidence="1">
        <name>Mg(2+)</name>
        <dbReference type="ChEBI" id="CHEBI:18420"/>
    </cofactor>
</comment>
<name>A0ABX6MB15_9BURK</name>
<evidence type="ECO:0000313" key="6">
    <source>
        <dbReference type="Proteomes" id="UP000503117"/>
    </source>
</evidence>
<dbReference type="PANTHER" id="PTHR42796">
    <property type="entry name" value="FUMARYLACETOACETATE HYDROLASE DOMAIN-CONTAINING PROTEIN 2A-RELATED"/>
    <property type="match status" value="1"/>
</dbReference>
<evidence type="ECO:0000259" key="4">
    <source>
        <dbReference type="Pfam" id="PF01557"/>
    </source>
</evidence>
<dbReference type="Gene3D" id="3.90.850.10">
    <property type="entry name" value="Fumarylacetoacetase-like, C-terminal domain"/>
    <property type="match status" value="1"/>
</dbReference>
<keyword evidence="5" id="KW-0378">Hydrolase</keyword>
<dbReference type="PANTHER" id="PTHR42796:SF4">
    <property type="entry name" value="FUMARYLACETOACETATE HYDROLASE DOMAIN-CONTAINING PROTEIN 2A"/>
    <property type="match status" value="1"/>
</dbReference>
<dbReference type="RefSeq" id="WP_169112910.1">
    <property type="nucleotide sequence ID" value="NZ_CP051684.1"/>
</dbReference>
<sequence length="357" mass="38761">MQENRRNFLKLGATSAAVGVLGQAAAAEVETEAPQIGAIAPLAAKLGLRLVTFAPGQHDKPRVGVVFDDGQVIDVGAEAKRQKVKLAFDPDSMLSLIDSGDPGLVQVHALAERAALLRIMRPTVNHVRLLSPIPRPRANIYAVGWNYLDHFEEGKAARVDRVVNEYPANPVFFTKGVNTMNGPFDTIPFDASNSTQVDWEAELAVVIGRGGRNIKEEQAMNHVFGYAVYNDTTARDVQQKRHGGQWFKGKSLDGYGPMGPWIVTAAGLNLDDARIISRVNGVEKQNASYKQMYFKIPRIIAELSRGMTLDAGDIITTGTPSGVGFSRKPPEFMKPGDVMETEVTGIGVIRNVIKAEG</sequence>
<keyword evidence="6" id="KW-1185">Reference proteome</keyword>
<dbReference type="GO" id="GO:0016787">
    <property type="term" value="F:hydrolase activity"/>
    <property type="evidence" value="ECO:0007669"/>
    <property type="project" value="UniProtKB-KW"/>
</dbReference>
<dbReference type="SUPFAM" id="SSF56529">
    <property type="entry name" value="FAH"/>
    <property type="match status" value="1"/>
</dbReference>
<comment type="similarity">
    <text evidence="2">Belongs to the FAH family.</text>
</comment>
<dbReference type="InterPro" id="IPR006311">
    <property type="entry name" value="TAT_signal"/>
</dbReference>
<dbReference type="InterPro" id="IPR051121">
    <property type="entry name" value="FAH"/>
</dbReference>
<organism evidence="5 6">
    <name type="scientific">Duganella dendranthematis</name>
    <dbReference type="NCBI Taxonomy" id="2728021"/>
    <lineage>
        <taxon>Bacteria</taxon>
        <taxon>Pseudomonadati</taxon>
        <taxon>Pseudomonadota</taxon>
        <taxon>Betaproteobacteria</taxon>
        <taxon>Burkholderiales</taxon>
        <taxon>Oxalobacteraceae</taxon>
        <taxon>Telluria group</taxon>
        <taxon>Duganella</taxon>
    </lineage>
</organism>
<protein>
    <submittedName>
        <fullName evidence="5">Fumarylacetoacetate hydrolase family protein</fullName>
    </submittedName>
</protein>
<gene>
    <name evidence="5" type="ORF">HH213_16405</name>
</gene>
<dbReference type="InterPro" id="IPR011234">
    <property type="entry name" value="Fumarylacetoacetase-like_C"/>
</dbReference>
<dbReference type="Proteomes" id="UP000503117">
    <property type="component" value="Chromosome"/>
</dbReference>
<accession>A0ABX6MB15</accession>
<reference evidence="5 6" key="1">
    <citation type="submission" date="2020-04" db="EMBL/GenBank/DDBJ databases">
        <title>Genome sequencing of novel species.</title>
        <authorList>
            <person name="Heo J."/>
            <person name="Kim S.-J."/>
            <person name="Kim J.-S."/>
            <person name="Hong S.-B."/>
            <person name="Kwon S.-W."/>
        </authorList>
    </citation>
    <scope>NUCLEOTIDE SEQUENCE [LARGE SCALE GENOMIC DNA]</scope>
    <source>
        <strain evidence="5 6">AF9R3</strain>
    </source>
</reference>
<proteinExistence type="inferred from homology"/>